<dbReference type="InterPro" id="IPR001845">
    <property type="entry name" value="HTH_ArsR_DNA-bd_dom"/>
</dbReference>
<evidence type="ECO:0000313" key="3">
    <source>
        <dbReference type="Proteomes" id="UP001139648"/>
    </source>
</evidence>
<evidence type="ECO:0000313" key="2">
    <source>
        <dbReference type="EMBL" id="MCP2359996.1"/>
    </source>
</evidence>
<dbReference type="GO" id="GO:0003677">
    <property type="term" value="F:DNA binding"/>
    <property type="evidence" value="ECO:0007669"/>
    <property type="project" value="UniProtKB-KW"/>
</dbReference>
<dbReference type="SMART" id="SM00418">
    <property type="entry name" value="HTH_ARSR"/>
    <property type="match status" value="1"/>
</dbReference>
<evidence type="ECO:0000259" key="1">
    <source>
        <dbReference type="SMART" id="SM00418"/>
    </source>
</evidence>
<dbReference type="InterPro" id="IPR011991">
    <property type="entry name" value="ArsR-like_HTH"/>
</dbReference>
<dbReference type="InterPro" id="IPR036390">
    <property type="entry name" value="WH_DNA-bd_sf"/>
</dbReference>
<dbReference type="InterPro" id="IPR036388">
    <property type="entry name" value="WH-like_DNA-bd_sf"/>
</dbReference>
<organism evidence="2 3">
    <name type="scientific">Nonomuraea thailandensis</name>
    <dbReference type="NCBI Taxonomy" id="1188745"/>
    <lineage>
        <taxon>Bacteria</taxon>
        <taxon>Bacillati</taxon>
        <taxon>Actinomycetota</taxon>
        <taxon>Actinomycetes</taxon>
        <taxon>Streptosporangiales</taxon>
        <taxon>Streptosporangiaceae</taxon>
        <taxon>Nonomuraea</taxon>
    </lineage>
</organism>
<dbReference type="Proteomes" id="UP001139648">
    <property type="component" value="Unassembled WGS sequence"/>
</dbReference>
<dbReference type="Gene3D" id="1.10.10.10">
    <property type="entry name" value="Winged helix-like DNA-binding domain superfamily/Winged helix DNA-binding domain"/>
    <property type="match status" value="1"/>
</dbReference>
<comment type="caution">
    <text evidence="2">The sequence shown here is derived from an EMBL/GenBank/DDBJ whole genome shotgun (WGS) entry which is preliminary data.</text>
</comment>
<dbReference type="CDD" id="cd00090">
    <property type="entry name" value="HTH_ARSR"/>
    <property type="match status" value="1"/>
</dbReference>
<name>A0A9X2K7P7_9ACTN</name>
<gene>
    <name evidence="2" type="ORF">HD597_007016</name>
</gene>
<keyword evidence="3" id="KW-1185">Reference proteome</keyword>
<feature type="domain" description="HTH arsR-type" evidence="1">
    <location>
        <begin position="7"/>
        <end position="88"/>
    </location>
</feature>
<proteinExistence type="predicted"/>
<dbReference type="RefSeq" id="WP_253747511.1">
    <property type="nucleotide sequence ID" value="NZ_BAABKA010000060.1"/>
</dbReference>
<protein>
    <submittedName>
        <fullName evidence="2">DNA-binding transcriptional ArsR family regulator</fullName>
    </submittedName>
</protein>
<accession>A0A9X2K7P7</accession>
<dbReference type="SUPFAM" id="SSF46785">
    <property type="entry name" value="Winged helix' DNA-binding domain"/>
    <property type="match status" value="1"/>
</dbReference>
<reference evidence="2" key="1">
    <citation type="submission" date="2022-06" db="EMBL/GenBank/DDBJ databases">
        <title>Sequencing the genomes of 1000 actinobacteria strains.</title>
        <authorList>
            <person name="Klenk H.-P."/>
        </authorList>
    </citation>
    <scope>NUCLEOTIDE SEQUENCE</scope>
    <source>
        <strain evidence="2">DSM 46694</strain>
    </source>
</reference>
<keyword evidence="2" id="KW-0238">DNA-binding</keyword>
<dbReference type="Pfam" id="PF12840">
    <property type="entry name" value="HTH_20"/>
    <property type="match status" value="1"/>
</dbReference>
<sequence length="149" mass="15946">MDRDAYAAVRALAHPLRVAMAQLLRARGAMTSSELAVLVGTSSSNASYHLRTMAQAGLVEPAGLWEGREHPWSFVGAPRPSALTRLLSPRPQGSVTGCVLDLDVPLDLSGLTMLLAEFSRLATEVDQPRWARLIVYPHASSDGRQASAG</sequence>
<dbReference type="EMBL" id="JAMZEB010000002">
    <property type="protein sequence ID" value="MCP2359996.1"/>
    <property type="molecule type" value="Genomic_DNA"/>
</dbReference>
<dbReference type="GO" id="GO:0003700">
    <property type="term" value="F:DNA-binding transcription factor activity"/>
    <property type="evidence" value="ECO:0007669"/>
    <property type="project" value="InterPro"/>
</dbReference>
<dbReference type="AlphaFoldDB" id="A0A9X2K7P7"/>